<keyword evidence="2 5" id="KW-0436">Ligase</keyword>
<dbReference type="STRING" id="207559.Dde_3043"/>
<dbReference type="InterPro" id="IPR011095">
    <property type="entry name" value="Dala_Dala_lig_C"/>
</dbReference>
<dbReference type="PANTHER" id="PTHR23132:SF23">
    <property type="entry name" value="D-ALANINE--D-ALANINE LIGASE B"/>
    <property type="match status" value="1"/>
</dbReference>
<evidence type="ECO:0000313" key="6">
    <source>
        <dbReference type="Proteomes" id="UP000002710"/>
    </source>
</evidence>
<keyword evidence="3" id="KW-0547">Nucleotide-binding</keyword>
<dbReference type="InterPro" id="IPR011761">
    <property type="entry name" value="ATP-grasp"/>
</dbReference>
<sequence length="351" mass="37560">MRVAVVYNAVQPDGRPDQEDTLLQARAVHDALIRRGHAAELLSMTLDLHAASLRIAALNPDVVFNLVEELDGDIAMAPLAPALFAHAGIPFTGADAASMTLSGSKLLCKQILTGADICTPAWVTADGVCGGMGDLPRTADAFIPGRYLCKSVHEHASLGLDDSCIVDAVQTGDVMAALMRCRTRHGGTWFAEQYVEGREFNIAAIADGNGGVHVLPCAEIEFRGYAPERPRIVGYAAKWHQDSFECSNTVRRFDFCAEDSALLELLRTVTVRCWRAFGLAGYARIDFRVKGDGSPQAPYIPCVIDVNSNPCIAPDAGLAAAAEKGGMDYAGLVEGIVQAAVKEDHPPCRRP</sequence>
<dbReference type="RefSeq" id="WP_011368808.1">
    <property type="nucleotide sequence ID" value="NC_007519.1"/>
</dbReference>
<evidence type="ECO:0000256" key="3">
    <source>
        <dbReference type="PROSITE-ProRule" id="PRU00409"/>
    </source>
</evidence>
<accession>Q30WV9</accession>
<dbReference type="EMBL" id="CP000112">
    <property type="protein sequence ID" value="ABB39837.1"/>
    <property type="molecule type" value="Genomic_DNA"/>
</dbReference>
<name>Q30WV9_OLEA2</name>
<dbReference type="AlphaFoldDB" id="Q30WV9"/>
<keyword evidence="3" id="KW-0067">ATP-binding</keyword>
<evidence type="ECO:0000256" key="1">
    <source>
        <dbReference type="ARBA" id="ARBA00010871"/>
    </source>
</evidence>
<gene>
    <name evidence="5" type="ordered locus">Dde_3043</name>
</gene>
<comment type="similarity">
    <text evidence="1">Belongs to the D-alanine--D-alanine ligase family.</text>
</comment>
<dbReference type="Pfam" id="PF07478">
    <property type="entry name" value="Dala_Dala_lig_C"/>
    <property type="match status" value="1"/>
</dbReference>
<dbReference type="eggNOG" id="COG1181">
    <property type="taxonomic scope" value="Bacteria"/>
</dbReference>
<evidence type="ECO:0000313" key="5">
    <source>
        <dbReference type="EMBL" id="ABB39837.1"/>
    </source>
</evidence>
<dbReference type="HOGENOM" id="CLU_039268_2_0_7"/>
<dbReference type="PANTHER" id="PTHR23132">
    <property type="entry name" value="D-ALANINE--D-ALANINE LIGASE"/>
    <property type="match status" value="1"/>
</dbReference>
<dbReference type="SUPFAM" id="SSF56059">
    <property type="entry name" value="Glutathione synthetase ATP-binding domain-like"/>
    <property type="match status" value="1"/>
</dbReference>
<keyword evidence="6" id="KW-1185">Reference proteome</keyword>
<feature type="domain" description="ATP-grasp" evidence="4">
    <location>
        <begin position="109"/>
        <end position="338"/>
    </location>
</feature>
<dbReference type="Proteomes" id="UP000002710">
    <property type="component" value="Chromosome"/>
</dbReference>
<dbReference type="PROSITE" id="PS50975">
    <property type="entry name" value="ATP_GRASP"/>
    <property type="match status" value="1"/>
</dbReference>
<protein>
    <submittedName>
        <fullName evidence="5">D-alanine--D-alanine ligase domain-containing protein</fullName>
    </submittedName>
</protein>
<evidence type="ECO:0000259" key="4">
    <source>
        <dbReference type="PROSITE" id="PS50975"/>
    </source>
</evidence>
<dbReference type="GO" id="GO:0046872">
    <property type="term" value="F:metal ion binding"/>
    <property type="evidence" value="ECO:0007669"/>
    <property type="project" value="InterPro"/>
</dbReference>
<organism evidence="5 6">
    <name type="scientific">Oleidesulfovibrio alaskensis (strain ATCC BAA-1058 / DSM 17464 / G20)</name>
    <name type="common">Desulfovibrio alaskensis</name>
    <dbReference type="NCBI Taxonomy" id="207559"/>
    <lineage>
        <taxon>Bacteria</taxon>
        <taxon>Pseudomonadati</taxon>
        <taxon>Thermodesulfobacteriota</taxon>
        <taxon>Desulfovibrionia</taxon>
        <taxon>Desulfovibrionales</taxon>
        <taxon>Desulfovibrionaceae</taxon>
        <taxon>Oleidesulfovibrio</taxon>
    </lineage>
</organism>
<reference evidence="5 6" key="1">
    <citation type="journal article" date="2011" name="J. Bacteriol.">
        <title>Complete genome sequence and updated annotation of Desulfovibrio alaskensis G20.</title>
        <authorList>
            <person name="Hauser L.J."/>
            <person name="Land M.L."/>
            <person name="Brown S.D."/>
            <person name="Larimer F."/>
            <person name="Keller K.L."/>
            <person name="Rapp-Giles B.J."/>
            <person name="Price M.N."/>
            <person name="Lin M."/>
            <person name="Bruce D.C."/>
            <person name="Detter J.C."/>
            <person name="Tapia R."/>
            <person name="Han C.S."/>
            <person name="Goodwin L.A."/>
            <person name="Cheng J.F."/>
            <person name="Pitluck S."/>
            <person name="Copeland A."/>
            <person name="Lucas S."/>
            <person name="Nolan M."/>
            <person name="Lapidus A.L."/>
            <person name="Palumbo A.V."/>
            <person name="Wall J.D."/>
        </authorList>
    </citation>
    <scope>NUCLEOTIDE SEQUENCE [LARGE SCALE GENOMIC DNA]</scope>
    <source>
        <strain evidence="6">ATCC BAA 1058 / DSM 17464 / G20</strain>
    </source>
</reference>
<proteinExistence type="inferred from homology"/>
<evidence type="ECO:0000256" key="2">
    <source>
        <dbReference type="ARBA" id="ARBA00022598"/>
    </source>
</evidence>
<dbReference type="GO" id="GO:0005524">
    <property type="term" value="F:ATP binding"/>
    <property type="evidence" value="ECO:0007669"/>
    <property type="project" value="UniProtKB-UniRule"/>
</dbReference>
<dbReference type="GO" id="GO:0008716">
    <property type="term" value="F:D-alanine-D-alanine ligase activity"/>
    <property type="evidence" value="ECO:0007669"/>
    <property type="project" value="InterPro"/>
</dbReference>
<dbReference type="KEGG" id="dde:Dde_3043"/>
<dbReference type="Gene3D" id="3.30.470.20">
    <property type="entry name" value="ATP-grasp fold, B domain"/>
    <property type="match status" value="1"/>
</dbReference>